<evidence type="ECO:0000313" key="6">
    <source>
        <dbReference type="Proteomes" id="UP000515960"/>
    </source>
</evidence>
<dbReference type="InterPro" id="IPR036390">
    <property type="entry name" value="WH_DNA-bd_sf"/>
</dbReference>
<dbReference type="Gene3D" id="1.10.10.10">
    <property type="entry name" value="Winged helix-like DNA-binding domain superfamily/Winged helix DNA-binding domain"/>
    <property type="match status" value="1"/>
</dbReference>
<dbReference type="InterPro" id="IPR052067">
    <property type="entry name" value="Metal_resp_HTH_trans_reg"/>
</dbReference>
<dbReference type="AlphaFoldDB" id="A0A7G9B2X0"/>
<keyword evidence="2" id="KW-0238">DNA-binding</keyword>
<dbReference type="SUPFAM" id="SSF46785">
    <property type="entry name" value="Winged helix' DNA-binding domain"/>
    <property type="match status" value="1"/>
</dbReference>
<keyword evidence="3" id="KW-0804">Transcription</keyword>
<reference evidence="5 6" key="1">
    <citation type="submission" date="2020-08" db="EMBL/GenBank/DDBJ databases">
        <authorList>
            <person name="Liu C."/>
            <person name="Sun Q."/>
        </authorList>
    </citation>
    <scope>NUCLEOTIDE SEQUENCE [LARGE SCALE GENOMIC DNA]</scope>
    <source>
        <strain evidence="5 6">NSJ-62</strain>
    </source>
</reference>
<feature type="domain" description="HTH marR-type" evidence="4">
    <location>
        <begin position="1"/>
        <end position="143"/>
    </location>
</feature>
<evidence type="ECO:0000259" key="4">
    <source>
        <dbReference type="PROSITE" id="PS50995"/>
    </source>
</evidence>
<dbReference type="GO" id="GO:0003700">
    <property type="term" value="F:DNA-binding transcription factor activity"/>
    <property type="evidence" value="ECO:0007669"/>
    <property type="project" value="InterPro"/>
</dbReference>
<evidence type="ECO:0000256" key="2">
    <source>
        <dbReference type="ARBA" id="ARBA00023125"/>
    </source>
</evidence>
<name>A0A7G9B2X0_9FIRM</name>
<dbReference type="InterPro" id="IPR000835">
    <property type="entry name" value="HTH_MarR-typ"/>
</dbReference>
<dbReference type="InterPro" id="IPR036388">
    <property type="entry name" value="WH-like_DNA-bd_sf"/>
</dbReference>
<dbReference type="EMBL" id="CP060490">
    <property type="protein sequence ID" value="QNL43901.1"/>
    <property type="molecule type" value="Genomic_DNA"/>
</dbReference>
<dbReference type="PANTHER" id="PTHR35790">
    <property type="entry name" value="HTH-TYPE TRANSCRIPTIONAL REGULATOR PCHR"/>
    <property type="match status" value="1"/>
</dbReference>
<evidence type="ECO:0000256" key="1">
    <source>
        <dbReference type="ARBA" id="ARBA00023015"/>
    </source>
</evidence>
<protein>
    <submittedName>
        <fullName evidence="5">MarR family transcriptional regulator</fullName>
    </submittedName>
</protein>
<keyword evidence="1" id="KW-0805">Transcription regulation</keyword>
<dbReference type="RefSeq" id="WP_187332481.1">
    <property type="nucleotide sequence ID" value="NZ_CP060490.1"/>
</dbReference>
<sequence length="159" mass="18524">MSDRRLEFDEAILRICSYTNIDNRNHREYIPGVSLLPREMHTLEKIICHPGINTTKLAQITGIPKGTISKMTRDFESRGLIDCFKDKCNRKEVYYRGTETGMKVFEAHIEFHQVIGREFYSYFDALPDASRELVLDVLHRYADYMEDLCGQHVQSLSSI</sequence>
<proteinExistence type="predicted"/>
<dbReference type="KEGG" id="ohi:H8790_10645"/>
<dbReference type="GO" id="GO:0003677">
    <property type="term" value="F:DNA binding"/>
    <property type="evidence" value="ECO:0007669"/>
    <property type="project" value="UniProtKB-KW"/>
</dbReference>
<gene>
    <name evidence="5" type="ORF">H8790_10645</name>
</gene>
<dbReference type="Pfam" id="PF01047">
    <property type="entry name" value="MarR"/>
    <property type="match status" value="1"/>
</dbReference>
<evidence type="ECO:0000256" key="3">
    <source>
        <dbReference type="ARBA" id="ARBA00023163"/>
    </source>
</evidence>
<dbReference type="Proteomes" id="UP000515960">
    <property type="component" value="Chromosome"/>
</dbReference>
<dbReference type="PROSITE" id="PS50995">
    <property type="entry name" value="HTH_MARR_2"/>
    <property type="match status" value="1"/>
</dbReference>
<accession>A0A7G9B2X0</accession>
<evidence type="ECO:0000313" key="5">
    <source>
        <dbReference type="EMBL" id="QNL43901.1"/>
    </source>
</evidence>
<dbReference type="SMART" id="SM00347">
    <property type="entry name" value="HTH_MARR"/>
    <property type="match status" value="1"/>
</dbReference>
<keyword evidence="6" id="KW-1185">Reference proteome</keyword>
<organism evidence="5 6">
    <name type="scientific">Oscillibacter hominis</name>
    <dbReference type="NCBI Taxonomy" id="2763056"/>
    <lineage>
        <taxon>Bacteria</taxon>
        <taxon>Bacillati</taxon>
        <taxon>Bacillota</taxon>
        <taxon>Clostridia</taxon>
        <taxon>Eubacteriales</taxon>
        <taxon>Oscillospiraceae</taxon>
        <taxon>Oscillibacter</taxon>
    </lineage>
</organism>
<dbReference type="PANTHER" id="PTHR35790:SF4">
    <property type="entry name" value="HTH-TYPE TRANSCRIPTIONAL REGULATOR PCHR"/>
    <property type="match status" value="1"/>
</dbReference>